<organism evidence="7 8">
    <name type="scientific">Paspalum notatum var. saurae</name>
    <dbReference type="NCBI Taxonomy" id="547442"/>
    <lineage>
        <taxon>Eukaryota</taxon>
        <taxon>Viridiplantae</taxon>
        <taxon>Streptophyta</taxon>
        <taxon>Embryophyta</taxon>
        <taxon>Tracheophyta</taxon>
        <taxon>Spermatophyta</taxon>
        <taxon>Magnoliopsida</taxon>
        <taxon>Liliopsida</taxon>
        <taxon>Poales</taxon>
        <taxon>Poaceae</taxon>
        <taxon>PACMAD clade</taxon>
        <taxon>Panicoideae</taxon>
        <taxon>Andropogonodae</taxon>
        <taxon>Paspaleae</taxon>
        <taxon>Paspalinae</taxon>
        <taxon>Paspalum</taxon>
    </lineage>
</organism>
<dbReference type="EMBL" id="CP144751">
    <property type="protein sequence ID" value="WVZ83390.1"/>
    <property type="molecule type" value="Genomic_DNA"/>
</dbReference>
<feature type="domain" description="SWIM-type" evidence="6">
    <location>
        <begin position="384"/>
        <end position="418"/>
    </location>
</feature>
<dbReference type="SMART" id="SM00575">
    <property type="entry name" value="ZnF_PMZ"/>
    <property type="match status" value="1"/>
</dbReference>
<evidence type="ECO:0000259" key="5">
    <source>
        <dbReference type="PROSITE" id="PS50158"/>
    </source>
</evidence>
<dbReference type="Pfam" id="PF04434">
    <property type="entry name" value="SWIM"/>
    <property type="match status" value="1"/>
</dbReference>
<dbReference type="Proteomes" id="UP001341281">
    <property type="component" value="Chromosome 07"/>
</dbReference>
<keyword evidence="8" id="KW-1185">Reference proteome</keyword>
<evidence type="ECO:0000256" key="2">
    <source>
        <dbReference type="ARBA" id="ARBA00022771"/>
    </source>
</evidence>
<dbReference type="InterPro" id="IPR006564">
    <property type="entry name" value="Znf_PMZ"/>
</dbReference>
<dbReference type="PROSITE" id="PS50966">
    <property type="entry name" value="ZF_SWIM"/>
    <property type="match status" value="1"/>
</dbReference>
<dbReference type="AlphaFoldDB" id="A0AAQ3U531"/>
<keyword evidence="1" id="KW-0479">Metal-binding</keyword>
<accession>A0AAQ3U531</accession>
<evidence type="ECO:0000256" key="4">
    <source>
        <dbReference type="PROSITE-ProRule" id="PRU00047"/>
    </source>
</evidence>
<keyword evidence="3" id="KW-0862">Zinc</keyword>
<dbReference type="PANTHER" id="PTHR31973:SF188">
    <property type="entry name" value="POLYPROTEIN, PUTATIVE-RELATED"/>
    <property type="match status" value="1"/>
</dbReference>
<dbReference type="InterPro" id="IPR007527">
    <property type="entry name" value="Znf_SWIM"/>
</dbReference>
<feature type="domain" description="CCHC-type" evidence="5">
    <location>
        <begin position="484"/>
        <end position="498"/>
    </location>
</feature>
<dbReference type="GO" id="GO:0003676">
    <property type="term" value="F:nucleic acid binding"/>
    <property type="evidence" value="ECO:0007669"/>
    <property type="project" value="InterPro"/>
</dbReference>
<dbReference type="InterPro" id="IPR001878">
    <property type="entry name" value="Znf_CCHC"/>
</dbReference>
<protein>
    <recommendedName>
        <fullName evidence="9">SWIM-type domain-containing protein</fullName>
    </recommendedName>
</protein>
<evidence type="ECO:0000256" key="3">
    <source>
        <dbReference type="ARBA" id="ARBA00022833"/>
    </source>
</evidence>
<evidence type="ECO:0000256" key="1">
    <source>
        <dbReference type="ARBA" id="ARBA00022723"/>
    </source>
</evidence>
<dbReference type="InterPro" id="IPR018289">
    <property type="entry name" value="MULE_transposase_dom"/>
</dbReference>
<dbReference type="Pfam" id="PF10551">
    <property type="entry name" value="MULE"/>
    <property type="match status" value="1"/>
</dbReference>
<proteinExistence type="predicted"/>
<dbReference type="PANTHER" id="PTHR31973">
    <property type="entry name" value="POLYPROTEIN, PUTATIVE-RELATED"/>
    <property type="match status" value="1"/>
</dbReference>
<evidence type="ECO:0000259" key="6">
    <source>
        <dbReference type="PROSITE" id="PS50966"/>
    </source>
</evidence>
<reference evidence="7 8" key="1">
    <citation type="submission" date="2024-02" db="EMBL/GenBank/DDBJ databases">
        <title>High-quality chromosome-scale genome assembly of Pensacola bahiagrass (Paspalum notatum Flugge var. saurae).</title>
        <authorList>
            <person name="Vega J.M."/>
            <person name="Podio M."/>
            <person name="Orjuela J."/>
            <person name="Siena L.A."/>
            <person name="Pessino S.C."/>
            <person name="Combes M.C."/>
            <person name="Mariac C."/>
            <person name="Albertini E."/>
            <person name="Pupilli F."/>
            <person name="Ortiz J.P.A."/>
            <person name="Leblanc O."/>
        </authorList>
    </citation>
    <scope>NUCLEOTIDE SEQUENCE [LARGE SCALE GENOMIC DNA]</scope>
    <source>
        <strain evidence="7">R1</strain>
        <tissue evidence="7">Leaf</tissue>
    </source>
</reference>
<evidence type="ECO:0000313" key="7">
    <source>
        <dbReference type="EMBL" id="WVZ83390.1"/>
    </source>
</evidence>
<name>A0AAQ3U531_PASNO</name>
<gene>
    <name evidence="7" type="ORF">U9M48_030548</name>
</gene>
<sequence length="564" mass="64439">MKRDKQHFRAKCLRADKGCNWIFFASTSKKSVGCKVKRNGPLHMCGSVNNCGDTMVTQNWVAERVVDMLKENPTKGPHELQAELKKKFSIEIPYYNDESYVLVPTYRAALLNSLPGSIVELDTEEHHGDMCFRRFFVALKPCIDGFLQGCRPYVAIDATHLTGRSRGQLAAAVAIDGQNLLFLVAYGVIESETTERWTWFIEKLKVSIGTPIGLVISTDAGKDIGATVDVVYPGVEHRECMRHLWKNFKMHYYGTLFDYNMWPAAKSYTIEKFNWHMDRIKEKSKFSSHCKVDYINNNLSESFNNCVHKLKDLNIVDMHEKIRQMIIKKFELRRKIAMSMEGRIIPSITKALIAQSKAIKDCEVLRCANGTAKIYAPTKSGALFRHAVNLENKTCSCRAWHVIGKPCRHALVFIAKLSREVQMDDYVHDYFFVEKFNPMTSKHFWPRVDLEYKIKKPILRRKPGRPRISRIKGSDETRVRKKKRCPECGELGHTSKKCQGVLIQVRLEEEDHQHGGVHVLAGEGEGEGEGEEDEEFQGWLSISMLRIQIAPPNSSPNPTSNPDL</sequence>
<evidence type="ECO:0008006" key="9">
    <source>
        <dbReference type="Google" id="ProtNLM"/>
    </source>
</evidence>
<keyword evidence="2 4" id="KW-0863">Zinc-finger</keyword>
<dbReference type="GO" id="GO:0008270">
    <property type="term" value="F:zinc ion binding"/>
    <property type="evidence" value="ECO:0007669"/>
    <property type="project" value="UniProtKB-KW"/>
</dbReference>
<evidence type="ECO:0000313" key="8">
    <source>
        <dbReference type="Proteomes" id="UP001341281"/>
    </source>
</evidence>
<dbReference type="PROSITE" id="PS50158">
    <property type="entry name" value="ZF_CCHC"/>
    <property type="match status" value="1"/>
</dbReference>